<dbReference type="CDD" id="cd18543">
    <property type="entry name" value="ABC_6TM_Rv0194_D1_like"/>
    <property type="match status" value="1"/>
</dbReference>
<evidence type="ECO:0000256" key="8">
    <source>
        <dbReference type="SAM" id="Phobius"/>
    </source>
</evidence>
<evidence type="ECO:0000259" key="10">
    <source>
        <dbReference type="PROSITE" id="PS50929"/>
    </source>
</evidence>
<dbReference type="InterPro" id="IPR003593">
    <property type="entry name" value="AAA+_ATPase"/>
</dbReference>
<keyword evidence="12" id="KW-1185">Reference proteome</keyword>
<keyword evidence="5 8" id="KW-1133">Transmembrane helix</keyword>
<keyword evidence="4 11" id="KW-0067">ATP-binding</keyword>
<comment type="subcellular location">
    <subcellularLocation>
        <location evidence="1">Cell membrane</location>
        <topology evidence="1">Multi-pass membrane protein</topology>
    </subcellularLocation>
</comment>
<protein>
    <submittedName>
        <fullName evidence="11">ABC transporter ATP-binding protein</fullName>
    </submittedName>
</protein>
<evidence type="ECO:0000256" key="6">
    <source>
        <dbReference type="ARBA" id="ARBA00023136"/>
    </source>
</evidence>
<keyword evidence="3" id="KW-0547">Nucleotide-binding</keyword>
<feature type="compositionally biased region" description="Low complexity" evidence="7">
    <location>
        <begin position="1"/>
        <end position="15"/>
    </location>
</feature>
<dbReference type="InterPro" id="IPR003439">
    <property type="entry name" value="ABC_transporter-like_ATP-bd"/>
</dbReference>
<dbReference type="Gene3D" id="1.20.1560.10">
    <property type="entry name" value="ABC transporter type 1, transmembrane domain"/>
    <property type="match status" value="1"/>
</dbReference>
<dbReference type="PROSITE" id="PS00211">
    <property type="entry name" value="ABC_TRANSPORTER_1"/>
    <property type="match status" value="1"/>
</dbReference>
<dbReference type="InterPro" id="IPR036640">
    <property type="entry name" value="ABC1_TM_sf"/>
</dbReference>
<dbReference type="SMART" id="SM00382">
    <property type="entry name" value="AAA"/>
    <property type="match status" value="1"/>
</dbReference>
<feature type="region of interest" description="Disordered" evidence="7">
    <location>
        <begin position="1"/>
        <end position="23"/>
    </location>
</feature>
<proteinExistence type="predicted"/>
<dbReference type="PANTHER" id="PTHR43394">
    <property type="entry name" value="ATP-DEPENDENT PERMEASE MDL1, MITOCHONDRIAL"/>
    <property type="match status" value="1"/>
</dbReference>
<dbReference type="PROSITE" id="PS50929">
    <property type="entry name" value="ABC_TM1F"/>
    <property type="match status" value="1"/>
</dbReference>
<feature type="domain" description="ABC transmembrane type-1" evidence="10">
    <location>
        <begin position="50"/>
        <end position="326"/>
    </location>
</feature>
<evidence type="ECO:0000313" key="11">
    <source>
        <dbReference type="EMBL" id="MFC4334677.1"/>
    </source>
</evidence>
<dbReference type="RefSeq" id="WP_380618610.1">
    <property type="nucleotide sequence ID" value="NZ_JBHSDK010000008.1"/>
</dbReference>
<dbReference type="SUPFAM" id="SSF90123">
    <property type="entry name" value="ABC transporter transmembrane region"/>
    <property type="match status" value="1"/>
</dbReference>
<dbReference type="GO" id="GO:0005524">
    <property type="term" value="F:ATP binding"/>
    <property type="evidence" value="ECO:0007669"/>
    <property type="project" value="UniProtKB-KW"/>
</dbReference>
<feature type="transmembrane region" description="Helical" evidence="8">
    <location>
        <begin position="80"/>
        <end position="100"/>
    </location>
</feature>
<dbReference type="InterPro" id="IPR011527">
    <property type="entry name" value="ABC1_TM_dom"/>
</dbReference>
<feature type="transmembrane region" description="Helical" evidence="8">
    <location>
        <begin position="154"/>
        <end position="177"/>
    </location>
</feature>
<dbReference type="InterPro" id="IPR017871">
    <property type="entry name" value="ABC_transporter-like_CS"/>
</dbReference>
<evidence type="ECO:0000256" key="3">
    <source>
        <dbReference type="ARBA" id="ARBA00022741"/>
    </source>
</evidence>
<dbReference type="EMBL" id="JBHSDK010000008">
    <property type="protein sequence ID" value="MFC4334677.1"/>
    <property type="molecule type" value="Genomic_DNA"/>
</dbReference>
<dbReference type="Proteomes" id="UP001595823">
    <property type="component" value="Unassembled WGS sequence"/>
</dbReference>
<evidence type="ECO:0000259" key="9">
    <source>
        <dbReference type="PROSITE" id="PS50893"/>
    </source>
</evidence>
<dbReference type="SUPFAM" id="SSF52540">
    <property type="entry name" value="P-loop containing nucleoside triphosphate hydrolases"/>
    <property type="match status" value="1"/>
</dbReference>
<evidence type="ECO:0000256" key="1">
    <source>
        <dbReference type="ARBA" id="ARBA00004651"/>
    </source>
</evidence>
<evidence type="ECO:0000313" key="12">
    <source>
        <dbReference type="Proteomes" id="UP001595823"/>
    </source>
</evidence>
<organism evidence="11 12">
    <name type="scientific">Salininema proteolyticum</name>
    <dbReference type="NCBI Taxonomy" id="1607685"/>
    <lineage>
        <taxon>Bacteria</taxon>
        <taxon>Bacillati</taxon>
        <taxon>Actinomycetota</taxon>
        <taxon>Actinomycetes</taxon>
        <taxon>Glycomycetales</taxon>
        <taxon>Glycomycetaceae</taxon>
        <taxon>Salininema</taxon>
    </lineage>
</organism>
<keyword evidence="6 8" id="KW-0472">Membrane</keyword>
<feature type="transmembrane region" description="Helical" evidence="8">
    <location>
        <begin position="270"/>
        <end position="290"/>
    </location>
</feature>
<dbReference type="Pfam" id="PF00664">
    <property type="entry name" value="ABC_membrane"/>
    <property type="match status" value="1"/>
</dbReference>
<feature type="transmembrane region" description="Helical" evidence="8">
    <location>
        <begin position="183"/>
        <end position="202"/>
    </location>
</feature>
<evidence type="ECO:0000256" key="5">
    <source>
        <dbReference type="ARBA" id="ARBA00022989"/>
    </source>
</evidence>
<feature type="transmembrane region" description="Helical" evidence="8">
    <location>
        <begin position="41"/>
        <end position="60"/>
    </location>
</feature>
<dbReference type="PANTHER" id="PTHR43394:SF1">
    <property type="entry name" value="ATP-BINDING CASSETTE SUB-FAMILY B MEMBER 10, MITOCHONDRIAL"/>
    <property type="match status" value="1"/>
</dbReference>
<accession>A0ABV8TVK8</accession>
<name>A0ABV8TVK8_9ACTN</name>
<dbReference type="InterPro" id="IPR039421">
    <property type="entry name" value="Type_1_exporter"/>
</dbReference>
<evidence type="ECO:0000256" key="2">
    <source>
        <dbReference type="ARBA" id="ARBA00022692"/>
    </source>
</evidence>
<evidence type="ECO:0000256" key="4">
    <source>
        <dbReference type="ARBA" id="ARBA00022840"/>
    </source>
</evidence>
<gene>
    <name evidence="11" type="ORF">ACFPET_05645</name>
</gene>
<comment type="caution">
    <text evidence="11">The sequence shown here is derived from an EMBL/GenBank/DDBJ whole genome shotgun (WGS) entry which is preliminary data.</text>
</comment>
<reference evidence="12" key="1">
    <citation type="journal article" date="2019" name="Int. J. Syst. Evol. Microbiol.">
        <title>The Global Catalogue of Microorganisms (GCM) 10K type strain sequencing project: providing services to taxonomists for standard genome sequencing and annotation.</title>
        <authorList>
            <consortium name="The Broad Institute Genomics Platform"/>
            <consortium name="The Broad Institute Genome Sequencing Center for Infectious Disease"/>
            <person name="Wu L."/>
            <person name="Ma J."/>
        </authorList>
    </citation>
    <scope>NUCLEOTIDE SEQUENCE [LARGE SCALE GENOMIC DNA]</scope>
    <source>
        <strain evidence="12">IBRC-M 10908</strain>
    </source>
</reference>
<feature type="domain" description="ABC transporter" evidence="9">
    <location>
        <begin position="360"/>
        <end position="594"/>
    </location>
</feature>
<dbReference type="Pfam" id="PF00005">
    <property type="entry name" value="ABC_tran"/>
    <property type="match status" value="1"/>
</dbReference>
<dbReference type="InterPro" id="IPR027417">
    <property type="entry name" value="P-loop_NTPase"/>
</dbReference>
<keyword evidence="2 8" id="KW-0812">Transmembrane</keyword>
<evidence type="ECO:0000256" key="7">
    <source>
        <dbReference type="SAM" id="MobiDB-lite"/>
    </source>
</evidence>
<dbReference type="PROSITE" id="PS50893">
    <property type="entry name" value="ABC_TRANSPORTER_2"/>
    <property type="match status" value="1"/>
</dbReference>
<sequence length="606" mass="66021">MTSSSEPPSKASDSEPNPDSGASRPLRQLWRIKSYCYPYRYRFVGLWSIALVSIVLASVIPRLIGFAIDGPIASGDGEGLLRWGALLLAVGILEAVTVWGRRHLQTITAMAVEADMRSAVYHKLQTLHTGFHDRHMGGQLLSRATTDLAMVRRFFAGGLVFFLHGVLMTLFVFVQLFLIDWRLALFSAVSLVPVYLAGRRFFRDYIPKARQLQNKLGDIASAAEESAQGLRAIKAMGRGPHMAGRFDREVEEARRIALSKEDVAARSWSVFDGVGTAAVGFVLVVGVLLVTRGEMTVGELTAYMLLQMMLLWPMEALGWVLAHLNEAATASDRVYDILDAEPAITQPESPVVLQRPRGRLVFENVGFTYPENPRAILRDVDLELRPGETLALAGKTGSGKTTLAHLPSRLADPTAGRVTLDGTDVRDLDLTQLRSVVATAFEEPTLFSMSVRENLALGRPDASDEDVREALRVAQAEFVLDLPYGLDTRVGEQGLSLSGGQRQRLALARAVLVRPTVLILDDPLSALDVHTEELVERALATVLTETTALVVVHRPSTVALADRVALLDGGTIAAVGTHAELMATCPRYVDVLSAGDAEDEREEVSA</sequence>
<dbReference type="Gene3D" id="3.40.50.300">
    <property type="entry name" value="P-loop containing nucleotide triphosphate hydrolases"/>
    <property type="match status" value="1"/>
</dbReference>